<protein>
    <submittedName>
        <fullName evidence="8">VIP36-like protein</fullName>
    </submittedName>
</protein>
<dbReference type="GO" id="GO:0006888">
    <property type="term" value="P:endoplasmic reticulum to Golgi vesicle-mediated transport"/>
    <property type="evidence" value="ECO:0007669"/>
    <property type="project" value="TreeGrafter"/>
</dbReference>
<comment type="caution">
    <text evidence="8">The sequence shown here is derived from an EMBL/GenBank/DDBJ whole genome shotgun (WGS) entry which is preliminary data.</text>
</comment>
<evidence type="ECO:0000256" key="1">
    <source>
        <dbReference type="ARBA" id="ARBA00004479"/>
    </source>
</evidence>
<keyword evidence="2 6" id="KW-0812">Transmembrane</keyword>
<dbReference type="InterPro" id="IPR013320">
    <property type="entry name" value="ConA-like_dom_sf"/>
</dbReference>
<evidence type="ECO:0000256" key="2">
    <source>
        <dbReference type="ARBA" id="ARBA00022692"/>
    </source>
</evidence>
<sequence>MPTTIHTVRRSRPLQLLLALVGLITLYALFFTEWVFSSSATYTPEEINTLLQNKESHIVSLNKKELIEQSITQPYLDESRFHVRNWDLHGNTLVRNNEFIRLTANSPHQASNMFSKWPIHADSFEMELTFHIHNDQAKHGLVGDGLAIWILDKPSDIGDVFGIQNKFKGLGIMLDTFKNGKRGQFPYVNIMLGDGKAYYNKATDGYETRLAGCIAKQLLNPDAKETKMRLVYIKNGYLSIDFNYYGRHEEWQNCVSLTDVQLPETKYLGLSAETGQLVENVDIIENRIYALYKPDNTFVESIGELQELIQDQNEYESEVSSVAEAIRAEEEAETRKTGGRHRQFRKKLSGKRRKSLMRLKKAEKRIKERERQMRLEKYGSEDVGFLGYWFGKFLVVLKYVIYVLILVVLVWFALIIIRIQNQKRKQKTTGLLD</sequence>
<dbReference type="GO" id="GO:0005793">
    <property type="term" value="C:endoplasmic reticulum-Golgi intermediate compartment"/>
    <property type="evidence" value="ECO:0007669"/>
    <property type="project" value="TreeGrafter"/>
</dbReference>
<evidence type="ECO:0000256" key="5">
    <source>
        <dbReference type="ARBA" id="ARBA00023136"/>
    </source>
</evidence>
<organism evidence="8 9">
    <name type="scientific">Candida viswanathii</name>
    <dbReference type="NCBI Taxonomy" id="5486"/>
    <lineage>
        <taxon>Eukaryota</taxon>
        <taxon>Fungi</taxon>
        <taxon>Dikarya</taxon>
        <taxon>Ascomycota</taxon>
        <taxon>Saccharomycotina</taxon>
        <taxon>Pichiomycetes</taxon>
        <taxon>Debaryomycetaceae</taxon>
        <taxon>Candida/Lodderomyces clade</taxon>
        <taxon>Candida</taxon>
    </lineage>
</organism>
<proteinExistence type="predicted"/>
<keyword evidence="9" id="KW-1185">Reference proteome</keyword>
<dbReference type="PANTHER" id="PTHR12223">
    <property type="entry name" value="VESICULAR MANNOSE-BINDING LECTIN"/>
    <property type="match status" value="1"/>
</dbReference>
<dbReference type="AlphaFoldDB" id="A0A367XPZ6"/>
<dbReference type="SUPFAM" id="SSF49899">
    <property type="entry name" value="Concanavalin A-like lectins/glucanases"/>
    <property type="match status" value="1"/>
</dbReference>
<dbReference type="STRING" id="5486.A0A367XPZ6"/>
<keyword evidence="4 6" id="KW-1133">Transmembrane helix</keyword>
<reference evidence="8 9" key="1">
    <citation type="submission" date="2018-06" db="EMBL/GenBank/DDBJ databases">
        <title>Whole genome sequencing of Candida tropicalis (genome annotated by CSBL at Korea University).</title>
        <authorList>
            <person name="Ahn J."/>
        </authorList>
    </citation>
    <scope>NUCLEOTIDE SEQUENCE [LARGE SCALE GENOMIC DNA]</scope>
    <source>
        <strain evidence="8 9">ATCC 20962</strain>
    </source>
</reference>
<dbReference type="PROSITE" id="PS51328">
    <property type="entry name" value="L_LECTIN_LIKE"/>
    <property type="match status" value="1"/>
</dbReference>
<evidence type="ECO:0000259" key="7">
    <source>
        <dbReference type="PROSITE" id="PS51328"/>
    </source>
</evidence>
<dbReference type="PANTHER" id="PTHR12223:SF45">
    <property type="entry name" value="RE50040P"/>
    <property type="match status" value="1"/>
</dbReference>
<keyword evidence="3" id="KW-0732">Signal</keyword>
<dbReference type="GO" id="GO:0000139">
    <property type="term" value="C:Golgi membrane"/>
    <property type="evidence" value="ECO:0007669"/>
    <property type="project" value="TreeGrafter"/>
</dbReference>
<dbReference type="Gene3D" id="2.60.120.200">
    <property type="match status" value="1"/>
</dbReference>
<comment type="subcellular location">
    <subcellularLocation>
        <location evidence="1">Membrane</location>
        <topology evidence="1">Single-pass type I membrane protein</topology>
    </subcellularLocation>
</comment>
<dbReference type="InterPro" id="IPR051136">
    <property type="entry name" value="Intracellular_Lectin-GPT"/>
</dbReference>
<dbReference type="GO" id="GO:0005537">
    <property type="term" value="F:D-mannose binding"/>
    <property type="evidence" value="ECO:0007669"/>
    <property type="project" value="TreeGrafter"/>
</dbReference>
<evidence type="ECO:0000313" key="9">
    <source>
        <dbReference type="Proteomes" id="UP000253472"/>
    </source>
</evidence>
<dbReference type="EMBL" id="QLNQ01000030">
    <property type="protein sequence ID" value="RCK54911.1"/>
    <property type="molecule type" value="Genomic_DNA"/>
</dbReference>
<feature type="domain" description="L-type lectin-like" evidence="7">
    <location>
        <begin position="63"/>
        <end position="291"/>
    </location>
</feature>
<dbReference type="GO" id="GO:0005789">
    <property type="term" value="C:endoplasmic reticulum membrane"/>
    <property type="evidence" value="ECO:0007669"/>
    <property type="project" value="TreeGrafter"/>
</dbReference>
<keyword evidence="5 6" id="KW-0472">Membrane</keyword>
<dbReference type="InterPro" id="IPR005052">
    <property type="entry name" value="Lectin_leg"/>
</dbReference>
<evidence type="ECO:0000256" key="3">
    <source>
        <dbReference type="ARBA" id="ARBA00022729"/>
    </source>
</evidence>
<evidence type="ECO:0000256" key="6">
    <source>
        <dbReference type="SAM" id="Phobius"/>
    </source>
</evidence>
<evidence type="ECO:0000256" key="4">
    <source>
        <dbReference type="ARBA" id="ARBA00022989"/>
    </source>
</evidence>
<dbReference type="Proteomes" id="UP000253472">
    <property type="component" value="Unassembled WGS sequence"/>
</dbReference>
<dbReference type="OrthoDB" id="270293at2759"/>
<dbReference type="CDD" id="cd07308">
    <property type="entry name" value="lectin_leg-like"/>
    <property type="match status" value="1"/>
</dbReference>
<name>A0A367XPZ6_9ASCO</name>
<evidence type="ECO:0000313" key="8">
    <source>
        <dbReference type="EMBL" id="RCK54911.1"/>
    </source>
</evidence>
<gene>
    <name evidence="8" type="primary">LMAN2L_1</name>
    <name evidence="8" type="ORF">Cantr_04304</name>
</gene>
<dbReference type="GO" id="GO:0030134">
    <property type="term" value="C:COPII-coated ER to Golgi transport vesicle"/>
    <property type="evidence" value="ECO:0007669"/>
    <property type="project" value="TreeGrafter"/>
</dbReference>
<feature type="transmembrane region" description="Helical" evidence="6">
    <location>
        <begin position="399"/>
        <end position="417"/>
    </location>
</feature>
<dbReference type="Pfam" id="PF03388">
    <property type="entry name" value="Lectin_leg-like"/>
    <property type="match status" value="1"/>
</dbReference>
<accession>A0A367XPZ6</accession>
<feature type="transmembrane region" description="Helical" evidence="6">
    <location>
        <begin position="16"/>
        <end position="36"/>
    </location>
</feature>